<dbReference type="GO" id="GO:0005829">
    <property type="term" value="C:cytosol"/>
    <property type="evidence" value="ECO:0007669"/>
    <property type="project" value="TreeGrafter"/>
</dbReference>
<name>A0A109ULC8_9GAMM</name>
<dbReference type="RefSeq" id="WP_066446323.1">
    <property type="nucleotide sequence ID" value="NZ_CP014226.1"/>
</dbReference>
<dbReference type="STRING" id="507626.LOKO_01201"/>
<dbReference type="InterPro" id="IPR017824">
    <property type="entry name" value="Aminodeoxychorismate_lyase_IV"/>
</dbReference>
<dbReference type="Gene3D" id="3.30.470.10">
    <property type="match status" value="1"/>
</dbReference>
<dbReference type="InterPro" id="IPR043132">
    <property type="entry name" value="BCAT-like_C"/>
</dbReference>
<evidence type="ECO:0000256" key="3">
    <source>
        <dbReference type="ARBA" id="ARBA00011738"/>
    </source>
</evidence>
<sequence>MSVPRAPERQWVPLDDRGLAYGDGLFETVLVRDGQPLLWDQHMTRLARGCQVLGFPLPSRDELDRLPGQAGPGLRILKLILTRGSGGRGYLPPASSLPRLRWQVMAFSPQPLRWRDGVRVRHCRLRLGIQPLLAGLKHLNRLENVLARAEWSDPDLADGVLCNSDGWLVESTCMNLFWQREGRLETPLLDDCGVAGTLRAELLAHLAVSEVKATPDVLAGAEAVWLVNSVQGVWPLARLDDAEGGSLATWPIGRAHRHFQAVAHDLLGYPVGFAE</sequence>
<dbReference type="EMBL" id="CP014226">
    <property type="protein sequence ID" value="AMD00274.1"/>
    <property type="molecule type" value="Genomic_DNA"/>
</dbReference>
<dbReference type="KEGG" id="hco:LOKO_01201"/>
<comment type="pathway">
    <text evidence="7">Cofactor biosynthesis; tetrahydrofolate biosynthesis; 4-aminobenzoate from chorismate: step 2/2.</text>
</comment>
<evidence type="ECO:0000313" key="12">
    <source>
        <dbReference type="Proteomes" id="UP000063387"/>
    </source>
</evidence>
<dbReference type="InterPro" id="IPR001544">
    <property type="entry name" value="Aminotrans_IV"/>
</dbReference>
<dbReference type="Proteomes" id="UP000063387">
    <property type="component" value="Chromosome"/>
</dbReference>
<evidence type="ECO:0000256" key="5">
    <source>
        <dbReference type="ARBA" id="ARBA00022909"/>
    </source>
</evidence>
<comment type="catalytic activity">
    <reaction evidence="9">
        <text>4-amino-4-deoxychorismate = 4-aminobenzoate + pyruvate + H(+)</text>
        <dbReference type="Rhea" id="RHEA:16201"/>
        <dbReference type="ChEBI" id="CHEBI:15361"/>
        <dbReference type="ChEBI" id="CHEBI:15378"/>
        <dbReference type="ChEBI" id="CHEBI:17836"/>
        <dbReference type="ChEBI" id="CHEBI:58406"/>
        <dbReference type="EC" id="4.1.3.38"/>
    </reaction>
</comment>
<dbReference type="AlphaFoldDB" id="A0A109ULC8"/>
<dbReference type="InterPro" id="IPR050571">
    <property type="entry name" value="Class-IV_PLP-Dep_Aminotrnsfr"/>
</dbReference>
<comment type="similarity">
    <text evidence="2">Belongs to the class-IV pyridoxal-phosphate-dependent aminotransferase family.</text>
</comment>
<evidence type="ECO:0000256" key="4">
    <source>
        <dbReference type="ARBA" id="ARBA00022898"/>
    </source>
</evidence>
<proteinExistence type="inferred from homology"/>
<evidence type="ECO:0000256" key="8">
    <source>
        <dbReference type="ARBA" id="ARBA00035676"/>
    </source>
</evidence>
<keyword evidence="4" id="KW-0663">Pyridoxal phosphate</keyword>
<dbReference type="NCBIfam" id="TIGR03461">
    <property type="entry name" value="pabC_Proteo"/>
    <property type="match status" value="1"/>
</dbReference>
<dbReference type="Pfam" id="PF01063">
    <property type="entry name" value="Aminotran_4"/>
    <property type="match status" value="1"/>
</dbReference>
<accession>A0A109ULC8</accession>
<evidence type="ECO:0000313" key="11">
    <source>
        <dbReference type="EMBL" id="AMD00274.1"/>
    </source>
</evidence>
<evidence type="ECO:0000256" key="7">
    <source>
        <dbReference type="ARBA" id="ARBA00035633"/>
    </source>
</evidence>
<dbReference type="InterPro" id="IPR043131">
    <property type="entry name" value="BCAT-like_N"/>
</dbReference>
<dbReference type="PANTHER" id="PTHR42743:SF2">
    <property type="entry name" value="AMINODEOXYCHORISMATE LYASE"/>
    <property type="match status" value="1"/>
</dbReference>
<dbReference type="SUPFAM" id="SSF56752">
    <property type="entry name" value="D-aminoacid aminotransferase-like PLP-dependent enzymes"/>
    <property type="match status" value="1"/>
</dbReference>
<evidence type="ECO:0000256" key="10">
    <source>
        <dbReference type="NCBIfam" id="TIGR03461"/>
    </source>
</evidence>
<dbReference type="Gene3D" id="3.20.10.10">
    <property type="entry name" value="D-amino Acid Aminotransferase, subunit A, domain 2"/>
    <property type="match status" value="1"/>
</dbReference>
<dbReference type="OrthoDB" id="9805628at2"/>
<gene>
    <name evidence="11" type="primary">pabC</name>
    <name evidence="11" type="ORF">LOKO_01201</name>
</gene>
<dbReference type="GO" id="GO:0008696">
    <property type="term" value="F:4-amino-4-deoxychorismate lyase activity"/>
    <property type="evidence" value="ECO:0007669"/>
    <property type="project" value="UniProtKB-UniRule"/>
</dbReference>
<dbReference type="GO" id="GO:0030170">
    <property type="term" value="F:pyridoxal phosphate binding"/>
    <property type="evidence" value="ECO:0007669"/>
    <property type="project" value="InterPro"/>
</dbReference>
<reference evidence="11 12" key="2">
    <citation type="submission" date="2016-02" db="EMBL/GenBank/DDBJ databases">
        <authorList>
            <person name="Wen L."/>
            <person name="He K."/>
            <person name="Yang H."/>
        </authorList>
    </citation>
    <scope>NUCLEOTIDE SEQUENCE [LARGE SCALE GENOMIC DNA]</scope>
    <source>
        <strain evidence="11 12">AGD 8-3</strain>
    </source>
</reference>
<dbReference type="InterPro" id="IPR036038">
    <property type="entry name" value="Aminotransferase-like"/>
</dbReference>
<dbReference type="GO" id="GO:0008153">
    <property type="term" value="P:4-aminobenzoate biosynthetic process"/>
    <property type="evidence" value="ECO:0007669"/>
    <property type="project" value="UniProtKB-UniRule"/>
</dbReference>
<keyword evidence="6 11" id="KW-0456">Lyase</keyword>
<comment type="subunit">
    <text evidence="3">Homodimer.</text>
</comment>
<dbReference type="EC" id="4.1.3.38" evidence="8 10"/>
<dbReference type="CDD" id="cd01559">
    <property type="entry name" value="ADCL_like"/>
    <property type="match status" value="1"/>
</dbReference>
<evidence type="ECO:0000256" key="1">
    <source>
        <dbReference type="ARBA" id="ARBA00001933"/>
    </source>
</evidence>
<dbReference type="PATRIC" id="fig|507626.3.peg.1190"/>
<comment type="cofactor">
    <cofactor evidence="1">
        <name>pyridoxal 5'-phosphate</name>
        <dbReference type="ChEBI" id="CHEBI:597326"/>
    </cofactor>
</comment>
<protein>
    <recommendedName>
        <fullName evidence="8 10">Aminodeoxychorismate lyase</fullName>
        <ecNumber evidence="8 10">4.1.3.38</ecNumber>
    </recommendedName>
</protein>
<keyword evidence="5" id="KW-0289">Folate biosynthesis</keyword>
<dbReference type="GO" id="GO:0046656">
    <property type="term" value="P:folic acid biosynthetic process"/>
    <property type="evidence" value="ECO:0007669"/>
    <property type="project" value="UniProtKB-KW"/>
</dbReference>
<dbReference type="PANTHER" id="PTHR42743">
    <property type="entry name" value="AMINO-ACID AMINOTRANSFERASE"/>
    <property type="match status" value="1"/>
</dbReference>
<organism evidence="11 12">
    <name type="scientific">Halomonas chromatireducens</name>
    <dbReference type="NCBI Taxonomy" id="507626"/>
    <lineage>
        <taxon>Bacteria</taxon>
        <taxon>Pseudomonadati</taxon>
        <taxon>Pseudomonadota</taxon>
        <taxon>Gammaproteobacteria</taxon>
        <taxon>Oceanospirillales</taxon>
        <taxon>Halomonadaceae</taxon>
        <taxon>Halomonas</taxon>
    </lineage>
</organism>
<evidence type="ECO:0000256" key="6">
    <source>
        <dbReference type="ARBA" id="ARBA00023239"/>
    </source>
</evidence>
<keyword evidence="12" id="KW-1185">Reference proteome</keyword>
<reference evidence="11 12" key="1">
    <citation type="journal article" date="2016" name="Genome Announc.">
        <title>Draft Genome Sequence of 'Halomonas chromatireducens' Strain AGD 8-3, a Haloalkaliphilic Chromate- and Selenite-Reducing Gammaproteobacterium.</title>
        <authorList>
            <person name="Sharko F.S."/>
            <person name="Shapovalova A.A."/>
            <person name="Tsygankova S.V."/>
            <person name="Komova A.V."/>
            <person name="Boulygina E.S."/>
            <person name="Teslyuk A.B."/>
            <person name="Gotovtsev P.M."/>
            <person name="Namsaraev Z.B."/>
            <person name="Khijniak T.V."/>
            <person name="Nedoluzhko A.V."/>
            <person name="Vasilov R.G."/>
        </authorList>
    </citation>
    <scope>NUCLEOTIDE SEQUENCE [LARGE SCALE GENOMIC DNA]</scope>
    <source>
        <strain evidence="11 12">AGD 8-3</strain>
    </source>
</reference>
<evidence type="ECO:0000256" key="2">
    <source>
        <dbReference type="ARBA" id="ARBA00009320"/>
    </source>
</evidence>
<evidence type="ECO:0000256" key="9">
    <source>
        <dbReference type="ARBA" id="ARBA00049529"/>
    </source>
</evidence>